<organism evidence="2 3">
    <name type="scientific">Lymnaea stagnalis</name>
    <name type="common">Great pond snail</name>
    <name type="synonym">Helix stagnalis</name>
    <dbReference type="NCBI Taxonomy" id="6523"/>
    <lineage>
        <taxon>Eukaryota</taxon>
        <taxon>Metazoa</taxon>
        <taxon>Spiralia</taxon>
        <taxon>Lophotrochozoa</taxon>
        <taxon>Mollusca</taxon>
        <taxon>Gastropoda</taxon>
        <taxon>Heterobranchia</taxon>
        <taxon>Euthyneura</taxon>
        <taxon>Panpulmonata</taxon>
        <taxon>Hygrophila</taxon>
        <taxon>Lymnaeoidea</taxon>
        <taxon>Lymnaeidae</taxon>
        <taxon>Lymnaea</taxon>
    </lineage>
</organism>
<accession>A0AAV2HU79</accession>
<reference evidence="2 3" key="1">
    <citation type="submission" date="2024-04" db="EMBL/GenBank/DDBJ databases">
        <authorList>
            <consortium name="Genoscope - CEA"/>
            <person name="William W."/>
        </authorList>
    </citation>
    <scope>NUCLEOTIDE SEQUENCE [LARGE SCALE GENOMIC DNA]</scope>
</reference>
<evidence type="ECO:0000313" key="3">
    <source>
        <dbReference type="Proteomes" id="UP001497497"/>
    </source>
</evidence>
<comment type="caution">
    <text evidence="2">The sequence shown here is derived from an EMBL/GenBank/DDBJ whole genome shotgun (WGS) entry which is preliminary data.</text>
</comment>
<feature type="chain" id="PRO_5043404941" evidence="1">
    <location>
        <begin position="19"/>
        <end position="163"/>
    </location>
</feature>
<evidence type="ECO:0000256" key="1">
    <source>
        <dbReference type="SAM" id="SignalP"/>
    </source>
</evidence>
<dbReference type="Proteomes" id="UP001497497">
    <property type="component" value="Unassembled WGS sequence"/>
</dbReference>
<dbReference type="AlphaFoldDB" id="A0AAV2HU79"/>
<dbReference type="EMBL" id="CAXITT010000246">
    <property type="protein sequence ID" value="CAL1537019.1"/>
    <property type="molecule type" value="Genomic_DNA"/>
</dbReference>
<sequence length="163" mass="18271">MSVTIMVLLVLFLSCVLSKRARKTKHAVNTVDTTLDVRMKRHEMYRLSSDAIESPIGDFAEQVGTNIDDVTGREVRGPRYVVGHEYIDVIDASSAEADQHQPSQYDTLDESDAYESVSYKQVGLCDGDAEVHKQTDHGVQISQVEYAREIKHGRQRISKSSTL</sequence>
<gene>
    <name evidence="2" type="ORF">GSLYS_00010932001</name>
</gene>
<feature type="signal peptide" evidence="1">
    <location>
        <begin position="1"/>
        <end position="18"/>
    </location>
</feature>
<proteinExistence type="predicted"/>
<keyword evidence="3" id="KW-1185">Reference proteome</keyword>
<protein>
    <submittedName>
        <fullName evidence="2">Uncharacterized protein</fullName>
    </submittedName>
</protein>
<name>A0AAV2HU79_LYMST</name>
<evidence type="ECO:0000313" key="2">
    <source>
        <dbReference type="EMBL" id="CAL1537019.1"/>
    </source>
</evidence>
<keyword evidence="1" id="KW-0732">Signal</keyword>